<accession>A0ACC2HQW6</accession>
<name>A0ACC2HQW6_9PEZI</name>
<organism evidence="1 2">
    <name type="scientific">Nemania bipapillata</name>
    <dbReference type="NCBI Taxonomy" id="110536"/>
    <lineage>
        <taxon>Eukaryota</taxon>
        <taxon>Fungi</taxon>
        <taxon>Dikarya</taxon>
        <taxon>Ascomycota</taxon>
        <taxon>Pezizomycotina</taxon>
        <taxon>Sordariomycetes</taxon>
        <taxon>Xylariomycetidae</taxon>
        <taxon>Xylariales</taxon>
        <taxon>Xylariaceae</taxon>
        <taxon>Nemania</taxon>
    </lineage>
</organism>
<dbReference type="EMBL" id="JAPESX010003347">
    <property type="protein sequence ID" value="KAJ8105163.1"/>
    <property type="molecule type" value="Genomic_DNA"/>
</dbReference>
<evidence type="ECO:0000313" key="2">
    <source>
        <dbReference type="Proteomes" id="UP001153334"/>
    </source>
</evidence>
<comment type="caution">
    <text evidence="1">The sequence shown here is derived from an EMBL/GenBank/DDBJ whole genome shotgun (WGS) entry which is preliminary data.</text>
</comment>
<keyword evidence="2" id="KW-1185">Reference proteome</keyword>
<dbReference type="Proteomes" id="UP001153334">
    <property type="component" value="Unassembled WGS sequence"/>
</dbReference>
<proteinExistence type="predicted"/>
<gene>
    <name evidence="1" type="ORF">ONZ43_g7535</name>
</gene>
<reference evidence="1" key="1">
    <citation type="submission" date="2022-11" db="EMBL/GenBank/DDBJ databases">
        <title>Genome Sequence of Nemania bipapillata.</title>
        <authorList>
            <person name="Buettner E."/>
        </authorList>
    </citation>
    <scope>NUCLEOTIDE SEQUENCE</scope>
    <source>
        <strain evidence="1">CP14</strain>
    </source>
</reference>
<protein>
    <submittedName>
        <fullName evidence="1">Uncharacterized protein</fullName>
    </submittedName>
</protein>
<sequence length="261" mass="28773">MLALELAAQGIAFRIVDKAPLRSDRSRALIIQPRSFEVMNRHGNAHKLYEKGNLTGGPVAWMNNKPVVDIDVRKVANHRDSEFGLPCLLSQADTEAYLDGCLTETYGCKMDRGIEATSIVQDDDGVDVTLRSVYEGIEEKIRAKYVVGADGAHSIVPIIENFTLPIDRYHLVIGTGLFAIFPMAEGWVRIMTSRNPELSNATPTLDEIKAVVNNRIPGGGDITNATWVTSFRLHHRIVDSYRDARLLVIGDAAHIHSPDGS</sequence>
<evidence type="ECO:0000313" key="1">
    <source>
        <dbReference type="EMBL" id="KAJ8105163.1"/>
    </source>
</evidence>